<accession>W5WJE9</accession>
<protein>
    <submittedName>
        <fullName evidence="1">Uncharacterized protein</fullName>
    </submittedName>
</protein>
<organism evidence="1 2">
    <name type="scientific">Kutzneria albida DSM 43870</name>
    <dbReference type="NCBI Taxonomy" id="1449976"/>
    <lineage>
        <taxon>Bacteria</taxon>
        <taxon>Bacillati</taxon>
        <taxon>Actinomycetota</taxon>
        <taxon>Actinomycetes</taxon>
        <taxon>Pseudonocardiales</taxon>
        <taxon>Pseudonocardiaceae</taxon>
        <taxon>Kutzneria</taxon>
    </lineage>
</organism>
<name>W5WJE9_9PSEU</name>
<dbReference type="RefSeq" id="WP_025360833.1">
    <property type="nucleotide sequence ID" value="NZ_CP007155.1"/>
</dbReference>
<reference evidence="1 2" key="1">
    <citation type="journal article" date="2014" name="BMC Genomics">
        <title>Complete genome sequence of producer of the glycopeptide antibiotic Aculeximycin Kutzneria albida DSM 43870T, a representative of minor genus of Pseudonocardiaceae.</title>
        <authorList>
            <person name="Rebets Y."/>
            <person name="Tokovenko B."/>
            <person name="Lushchyk I."/>
            <person name="Ruckert C."/>
            <person name="Zaburannyi N."/>
            <person name="Bechthold A."/>
            <person name="Kalinowski J."/>
            <person name="Luzhetskyy A."/>
        </authorList>
    </citation>
    <scope>NUCLEOTIDE SEQUENCE [LARGE SCALE GENOMIC DNA]</scope>
    <source>
        <strain evidence="1">DSM 43870</strain>
    </source>
</reference>
<dbReference type="AlphaFoldDB" id="W5WJE9"/>
<dbReference type="OrthoDB" id="9182727at2"/>
<dbReference type="KEGG" id="kal:KALB_7645"/>
<dbReference type="Proteomes" id="UP000019225">
    <property type="component" value="Chromosome"/>
</dbReference>
<dbReference type="eggNOG" id="ENOG5032T2E">
    <property type="taxonomic scope" value="Bacteria"/>
</dbReference>
<evidence type="ECO:0000313" key="2">
    <source>
        <dbReference type="Proteomes" id="UP000019225"/>
    </source>
</evidence>
<evidence type="ECO:0000313" key="1">
    <source>
        <dbReference type="EMBL" id="AHI01003.1"/>
    </source>
</evidence>
<gene>
    <name evidence="1" type="ORF">KALB_7645</name>
</gene>
<keyword evidence="2" id="KW-1185">Reference proteome</keyword>
<dbReference type="HOGENOM" id="CLU_1440288_0_0_11"/>
<dbReference type="STRING" id="1449976.KALB_7645"/>
<proteinExistence type="predicted"/>
<sequence>MPEIPVPQEIRESVLRELYRQADSLDWEDVPVRQKTTHYRHWVEDPSIGGKLADYYTAEGMRVWLKDGPLKEYARALENFGPYAKYASRRLAPPSEFITEILGNSWTVLSESIREKPMHCLITDGRERRYVCWGRPRTFRDLLWAAVNKAVGSTSRPLIVAYLTDGKTVSDSQKSLHQKIAAHCELDLAYVYRRWEDTPAS</sequence>
<dbReference type="EMBL" id="CP007155">
    <property type="protein sequence ID" value="AHI01003.1"/>
    <property type="molecule type" value="Genomic_DNA"/>
</dbReference>